<protein>
    <submittedName>
        <fullName evidence="2">Uncharacterized protein</fullName>
    </submittedName>
</protein>
<gene>
    <name evidence="2" type="ORF">CU102_00545</name>
</gene>
<name>A0A2P7BVT4_9HYPH</name>
<keyword evidence="3" id="KW-1185">Reference proteome</keyword>
<sequence length="83" mass="8577">MGKFASVVCLFVLTATFFGITAAGAQTLNVGLTIVPANGAARATPARSPNTKLNGNVRIIEYASPGYATVSKPRKQASPLALR</sequence>
<organism evidence="2 3">
    <name type="scientific">Phyllobacterium brassicacearum</name>
    <dbReference type="NCBI Taxonomy" id="314235"/>
    <lineage>
        <taxon>Bacteria</taxon>
        <taxon>Pseudomonadati</taxon>
        <taxon>Pseudomonadota</taxon>
        <taxon>Alphaproteobacteria</taxon>
        <taxon>Hyphomicrobiales</taxon>
        <taxon>Phyllobacteriaceae</taxon>
        <taxon>Phyllobacterium</taxon>
    </lineage>
</organism>
<dbReference type="EMBL" id="PGGO01000001">
    <property type="protein sequence ID" value="PSH70585.1"/>
    <property type="molecule type" value="Genomic_DNA"/>
</dbReference>
<dbReference type="AlphaFoldDB" id="A0A2P7BVT4"/>
<proteinExistence type="predicted"/>
<accession>A0A2P7BVT4</accession>
<evidence type="ECO:0000313" key="3">
    <source>
        <dbReference type="Proteomes" id="UP000241444"/>
    </source>
</evidence>
<comment type="caution">
    <text evidence="2">The sequence shown here is derived from an EMBL/GenBank/DDBJ whole genome shotgun (WGS) entry which is preliminary data.</text>
</comment>
<feature type="signal peptide" evidence="1">
    <location>
        <begin position="1"/>
        <end position="25"/>
    </location>
</feature>
<keyword evidence="1" id="KW-0732">Signal</keyword>
<reference evidence="3" key="1">
    <citation type="submission" date="2017-11" db="EMBL/GenBank/DDBJ databases">
        <authorList>
            <person name="Kuznetsova I."/>
            <person name="Sazanova A."/>
            <person name="Chirak E."/>
            <person name="Safronova V."/>
            <person name="Willems A."/>
        </authorList>
    </citation>
    <scope>NUCLEOTIDE SEQUENCE [LARGE SCALE GENOMIC DNA]</scope>
    <source>
        <strain evidence="3">STM 196</strain>
    </source>
</reference>
<evidence type="ECO:0000256" key="1">
    <source>
        <dbReference type="SAM" id="SignalP"/>
    </source>
</evidence>
<dbReference type="Proteomes" id="UP000241444">
    <property type="component" value="Unassembled WGS sequence"/>
</dbReference>
<evidence type="ECO:0000313" key="2">
    <source>
        <dbReference type="EMBL" id="PSH70585.1"/>
    </source>
</evidence>
<feature type="chain" id="PRO_5015194094" evidence="1">
    <location>
        <begin position="26"/>
        <end position="83"/>
    </location>
</feature>